<proteinExistence type="predicted"/>
<sequence>MKIFKLTTESTKVFNLTVENYEDKTHRMVPYYAIEKGEPVYYAVCPGCNNPIKMVNLYDKKIINEDKTPQSLHARHRKGNVPNIAVYSQEQYDNCPLRKKNLFGSKVKEPNQEIRNNILKLVLDYPDILHRHVKDITNINFSVRQFILMIIKFIEEKGYHYQCINEFNLPYGFIYMQHSMRIINQYVKKENEQKFPLTKSINKSAYFKINNNQILKLESVKYAEISCYFTKHRKTKYLNETVEYRITESKDKKTKILLEETLQISQTKYINDINKAKQEEKKHHKNDKRDILKNEIQKILLQKNLL</sequence>
<dbReference type="RefSeq" id="WP_131935373.1">
    <property type="nucleotide sequence ID" value="NZ_SMDF01000041.1"/>
</dbReference>
<dbReference type="AlphaFoldDB" id="A0A4V6P4Z3"/>
<accession>A0A4V6P4Z3</accession>
<protein>
    <submittedName>
        <fullName evidence="1">Uncharacterized protein</fullName>
    </submittedName>
</protein>
<comment type="caution">
    <text evidence="1">The sequence shown here is derived from an EMBL/GenBank/DDBJ whole genome shotgun (WGS) entry which is preliminary data.</text>
</comment>
<organism evidence="1 2">
    <name type="scientific">Bacillus thuringiensis</name>
    <dbReference type="NCBI Taxonomy" id="1428"/>
    <lineage>
        <taxon>Bacteria</taxon>
        <taxon>Bacillati</taxon>
        <taxon>Bacillota</taxon>
        <taxon>Bacilli</taxon>
        <taxon>Bacillales</taxon>
        <taxon>Bacillaceae</taxon>
        <taxon>Bacillus</taxon>
        <taxon>Bacillus cereus group</taxon>
    </lineage>
</organism>
<evidence type="ECO:0000313" key="2">
    <source>
        <dbReference type="Proteomes" id="UP000295285"/>
    </source>
</evidence>
<name>A0A4V6P4Z3_BACTU</name>
<dbReference type="EMBL" id="SMDG01000040">
    <property type="protein sequence ID" value="TCW44449.1"/>
    <property type="molecule type" value="Genomic_DNA"/>
</dbReference>
<evidence type="ECO:0000313" key="1">
    <source>
        <dbReference type="EMBL" id="TCW44449.1"/>
    </source>
</evidence>
<reference evidence="1 2" key="1">
    <citation type="submission" date="2019-03" db="EMBL/GenBank/DDBJ databases">
        <title>Above-ground endophytic microbial communities from plants in different locations in the United States.</title>
        <authorList>
            <person name="Frank C."/>
        </authorList>
    </citation>
    <scope>NUCLEOTIDE SEQUENCE [LARGE SCALE GENOMIC DNA]</scope>
    <source>
        <strain evidence="1 2">LP_2_YM</strain>
    </source>
</reference>
<dbReference type="Proteomes" id="UP000295285">
    <property type="component" value="Unassembled WGS sequence"/>
</dbReference>
<gene>
    <name evidence="1" type="ORF">EC910_14013</name>
</gene>